<reference evidence="3 4" key="1">
    <citation type="journal article" date="2017" name="Nat. Ecol. Evol.">
        <title>Scallop genome provides insights into evolution of bilaterian karyotype and development.</title>
        <authorList>
            <person name="Wang S."/>
            <person name="Zhang J."/>
            <person name="Jiao W."/>
            <person name="Li J."/>
            <person name="Xun X."/>
            <person name="Sun Y."/>
            <person name="Guo X."/>
            <person name="Huan P."/>
            <person name="Dong B."/>
            <person name="Zhang L."/>
            <person name="Hu X."/>
            <person name="Sun X."/>
            <person name="Wang J."/>
            <person name="Zhao C."/>
            <person name="Wang Y."/>
            <person name="Wang D."/>
            <person name="Huang X."/>
            <person name="Wang R."/>
            <person name="Lv J."/>
            <person name="Li Y."/>
            <person name="Zhang Z."/>
            <person name="Liu B."/>
            <person name="Lu W."/>
            <person name="Hui Y."/>
            <person name="Liang J."/>
            <person name="Zhou Z."/>
            <person name="Hou R."/>
            <person name="Li X."/>
            <person name="Liu Y."/>
            <person name="Li H."/>
            <person name="Ning X."/>
            <person name="Lin Y."/>
            <person name="Zhao L."/>
            <person name="Xing Q."/>
            <person name="Dou J."/>
            <person name="Li Y."/>
            <person name="Mao J."/>
            <person name="Guo H."/>
            <person name="Dou H."/>
            <person name="Li T."/>
            <person name="Mu C."/>
            <person name="Jiang W."/>
            <person name="Fu Q."/>
            <person name="Fu X."/>
            <person name="Miao Y."/>
            <person name="Liu J."/>
            <person name="Yu Q."/>
            <person name="Li R."/>
            <person name="Liao H."/>
            <person name="Li X."/>
            <person name="Kong Y."/>
            <person name="Jiang Z."/>
            <person name="Chourrout D."/>
            <person name="Li R."/>
            <person name="Bao Z."/>
        </authorList>
    </citation>
    <scope>NUCLEOTIDE SEQUENCE [LARGE SCALE GENOMIC DNA]</scope>
    <source>
        <strain evidence="3 4">PY_sf001</strain>
    </source>
</reference>
<protein>
    <recommendedName>
        <fullName evidence="5">Transmembrane protein 272</fullName>
    </recommendedName>
</protein>
<organism evidence="3 4">
    <name type="scientific">Mizuhopecten yessoensis</name>
    <name type="common">Japanese scallop</name>
    <name type="synonym">Patinopecten yessoensis</name>
    <dbReference type="NCBI Taxonomy" id="6573"/>
    <lineage>
        <taxon>Eukaryota</taxon>
        <taxon>Metazoa</taxon>
        <taxon>Spiralia</taxon>
        <taxon>Lophotrochozoa</taxon>
        <taxon>Mollusca</taxon>
        <taxon>Bivalvia</taxon>
        <taxon>Autobranchia</taxon>
        <taxon>Pteriomorphia</taxon>
        <taxon>Pectinida</taxon>
        <taxon>Pectinoidea</taxon>
        <taxon>Pectinidae</taxon>
        <taxon>Mizuhopecten</taxon>
    </lineage>
</organism>
<accession>A0A210QGA7</accession>
<dbReference type="PANTHER" id="PTHR33444">
    <property type="entry name" value="SI:DKEY-19B23.12-RELATED"/>
    <property type="match status" value="1"/>
</dbReference>
<evidence type="ECO:0000313" key="4">
    <source>
        <dbReference type="Proteomes" id="UP000242188"/>
    </source>
</evidence>
<gene>
    <name evidence="3" type="ORF">KP79_PYT06204</name>
</gene>
<evidence type="ECO:0000256" key="1">
    <source>
        <dbReference type="SAM" id="MobiDB-lite"/>
    </source>
</evidence>
<keyword evidence="2" id="KW-1133">Transmembrane helix</keyword>
<keyword evidence="2" id="KW-0812">Transmembrane</keyword>
<dbReference type="Proteomes" id="UP000242188">
    <property type="component" value="Unassembled WGS sequence"/>
</dbReference>
<evidence type="ECO:0000256" key="2">
    <source>
        <dbReference type="SAM" id="Phobius"/>
    </source>
</evidence>
<feature type="transmembrane region" description="Helical" evidence="2">
    <location>
        <begin position="79"/>
        <end position="107"/>
    </location>
</feature>
<dbReference type="EMBL" id="NEDP02003775">
    <property type="protein sequence ID" value="OWF47787.1"/>
    <property type="molecule type" value="Genomic_DNA"/>
</dbReference>
<feature type="transmembrane region" description="Helical" evidence="2">
    <location>
        <begin position="165"/>
        <end position="184"/>
    </location>
</feature>
<feature type="region of interest" description="Disordered" evidence="1">
    <location>
        <begin position="1"/>
        <end position="43"/>
    </location>
</feature>
<keyword evidence="4" id="KW-1185">Reference proteome</keyword>
<evidence type="ECO:0008006" key="5">
    <source>
        <dbReference type="Google" id="ProtNLM"/>
    </source>
</evidence>
<name>A0A210QGA7_MIZYE</name>
<evidence type="ECO:0000313" key="3">
    <source>
        <dbReference type="EMBL" id="OWF47787.1"/>
    </source>
</evidence>
<feature type="transmembrane region" description="Helical" evidence="2">
    <location>
        <begin position="204"/>
        <end position="234"/>
    </location>
</feature>
<dbReference type="STRING" id="6573.A0A210QGA7"/>
<keyword evidence="2" id="KW-0472">Membrane</keyword>
<sequence length="238" mass="25730">MAEEETKLAPSDGNAVMQDSPPSYNATATDESAVDMPEGLPPYGANGYNEPPPSYDSLFGKMKAAKASSANNAQFAKSFVGILMGTLACTILFGILLAVPIAMTIIGGVYLNDCPVERYIPIYLLVAGAFGIIKNLSSLVQKIRNKKEAGEDDDQKHMKTNPGDMLLNCFLFAWFIAGNVWVYRTYGNFSTNDTSPLYCHPTCYYFAFWIITSTYILAGLICFLTCCGGIVAAITAGK</sequence>
<feature type="transmembrane region" description="Helical" evidence="2">
    <location>
        <begin position="119"/>
        <end position="137"/>
    </location>
</feature>
<proteinExistence type="predicted"/>
<dbReference type="AlphaFoldDB" id="A0A210QGA7"/>
<feature type="compositionally biased region" description="Polar residues" evidence="1">
    <location>
        <begin position="20"/>
        <end position="30"/>
    </location>
</feature>
<dbReference type="OrthoDB" id="6157510at2759"/>
<dbReference type="InterPro" id="IPR040350">
    <property type="entry name" value="TMEM272"/>
</dbReference>
<dbReference type="PANTHER" id="PTHR33444:SF2">
    <property type="entry name" value="MARVEL DOMAIN-CONTAINING PROTEIN"/>
    <property type="match status" value="1"/>
</dbReference>
<comment type="caution">
    <text evidence="3">The sequence shown here is derived from an EMBL/GenBank/DDBJ whole genome shotgun (WGS) entry which is preliminary data.</text>
</comment>